<proteinExistence type="predicted"/>
<dbReference type="InterPro" id="IPR045584">
    <property type="entry name" value="Pilin-like"/>
</dbReference>
<accession>A0A848AX97</accession>
<evidence type="ECO:0000259" key="2">
    <source>
        <dbReference type="Pfam" id="PF07596"/>
    </source>
</evidence>
<feature type="transmembrane region" description="Helical" evidence="1">
    <location>
        <begin position="6"/>
        <end position="29"/>
    </location>
</feature>
<dbReference type="InterPro" id="IPR011453">
    <property type="entry name" value="DUF1559"/>
</dbReference>
<dbReference type="PANTHER" id="PTHR30093">
    <property type="entry name" value="GENERAL SECRETION PATHWAY PROTEIN G"/>
    <property type="match status" value="1"/>
</dbReference>
<dbReference type="RefSeq" id="WP_168963140.1">
    <property type="nucleotide sequence ID" value="NZ_JABAEW010000031.1"/>
</dbReference>
<evidence type="ECO:0000313" key="4">
    <source>
        <dbReference type="Proteomes" id="UP000576225"/>
    </source>
</evidence>
<keyword evidence="1" id="KW-0472">Membrane</keyword>
<evidence type="ECO:0000256" key="1">
    <source>
        <dbReference type="SAM" id="Phobius"/>
    </source>
</evidence>
<dbReference type="SUPFAM" id="SSF54523">
    <property type="entry name" value="Pili subunits"/>
    <property type="match status" value="1"/>
</dbReference>
<reference evidence="3 4" key="1">
    <citation type="submission" date="2020-04" db="EMBL/GenBank/DDBJ databases">
        <authorList>
            <person name="Hitch T.C.A."/>
            <person name="Wylensek D."/>
            <person name="Clavel T."/>
        </authorList>
    </citation>
    <scope>NUCLEOTIDE SEQUENCE [LARGE SCALE GENOMIC DNA]</scope>
    <source>
        <strain evidence="3 4">COR2-253-APC-1A</strain>
    </source>
</reference>
<protein>
    <submittedName>
        <fullName evidence="3">DUF1559 domain-containing protein</fullName>
    </submittedName>
</protein>
<sequence length="249" mass="27722">MKKQTFTLIELLVVIAIIAILAAMLLPALNRAREAARQTSCLSNMKQLGVVDLNYAQDNNDYLAPGIYKNDKGSDESIAGCYYRNNYLTASNFKIVRCPSTSSLEIRGATNPGTAIDGKYYGQTLQPNLYVHPNMDVTKMEKYVTGGYMEMAYPKVTRIRNPSTTFSITEYFKLGSGWGADSEKVAGWNTQTEVHGVDAFLLLNADTQGTHMGRFKTILYVGGNADKISLVPERRMVNKKEFWGTKNDI</sequence>
<dbReference type="InterPro" id="IPR012902">
    <property type="entry name" value="N_methyl_site"/>
</dbReference>
<dbReference type="PANTHER" id="PTHR30093:SF2">
    <property type="entry name" value="TYPE II SECRETION SYSTEM PROTEIN H"/>
    <property type="match status" value="1"/>
</dbReference>
<keyword evidence="1" id="KW-0812">Transmembrane</keyword>
<dbReference type="NCBIfam" id="TIGR02532">
    <property type="entry name" value="IV_pilin_GFxxxE"/>
    <property type="match status" value="1"/>
</dbReference>
<dbReference type="Proteomes" id="UP000576225">
    <property type="component" value="Unassembled WGS sequence"/>
</dbReference>
<dbReference type="Gene3D" id="3.30.700.10">
    <property type="entry name" value="Glycoprotein, Type 4 Pilin"/>
    <property type="match status" value="1"/>
</dbReference>
<keyword evidence="1" id="KW-1133">Transmembrane helix</keyword>
<name>A0A848AX97_9BACT</name>
<gene>
    <name evidence="3" type="ORF">HF882_14720</name>
</gene>
<evidence type="ECO:0000313" key="3">
    <source>
        <dbReference type="EMBL" id="NMD87838.1"/>
    </source>
</evidence>
<organism evidence="3 4">
    <name type="scientific">Victivallis vadensis</name>
    <dbReference type="NCBI Taxonomy" id="172901"/>
    <lineage>
        <taxon>Bacteria</taxon>
        <taxon>Pseudomonadati</taxon>
        <taxon>Lentisphaerota</taxon>
        <taxon>Lentisphaeria</taxon>
        <taxon>Victivallales</taxon>
        <taxon>Victivallaceae</taxon>
        <taxon>Victivallis</taxon>
    </lineage>
</organism>
<feature type="domain" description="DUF1559" evidence="2">
    <location>
        <begin position="31"/>
        <end position="62"/>
    </location>
</feature>
<dbReference type="AlphaFoldDB" id="A0A848AX97"/>
<dbReference type="Pfam" id="PF07596">
    <property type="entry name" value="SBP_bac_10"/>
    <property type="match status" value="1"/>
</dbReference>
<dbReference type="Pfam" id="PF07963">
    <property type="entry name" value="N_methyl"/>
    <property type="match status" value="1"/>
</dbReference>
<dbReference type="EMBL" id="JABAEW010000031">
    <property type="protein sequence ID" value="NMD87838.1"/>
    <property type="molecule type" value="Genomic_DNA"/>
</dbReference>
<comment type="caution">
    <text evidence="3">The sequence shown here is derived from an EMBL/GenBank/DDBJ whole genome shotgun (WGS) entry which is preliminary data.</text>
</comment>